<dbReference type="InterPro" id="IPR023393">
    <property type="entry name" value="START-like_dom_sf"/>
</dbReference>
<protein>
    <recommendedName>
        <fullName evidence="3">SRPBCC family protein</fullName>
    </recommendedName>
</protein>
<dbReference type="AlphaFoldDB" id="A0A2T7UWH4"/>
<evidence type="ECO:0000313" key="1">
    <source>
        <dbReference type="EMBL" id="PVE49133.1"/>
    </source>
</evidence>
<accession>A0A2T7UWH4</accession>
<evidence type="ECO:0008006" key="3">
    <source>
        <dbReference type="Google" id="ProtNLM"/>
    </source>
</evidence>
<dbReference type="EMBL" id="QDDR01000001">
    <property type="protein sequence ID" value="PVE49133.1"/>
    <property type="molecule type" value="Genomic_DNA"/>
</dbReference>
<reference evidence="1 2" key="1">
    <citation type="journal article" date="2011" name="Syst. Appl. Microbiol.">
        <title>Defluviimonas denitrificans gen. nov., sp. nov., and Pararhodobacter aggregans gen. nov., sp. nov., non-phototrophic Rhodobacteraceae from the biofilter of a marine aquaculture.</title>
        <authorList>
            <person name="Foesel B.U."/>
            <person name="Drake H.L."/>
            <person name="Schramm A."/>
        </authorList>
    </citation>
    <scope>NUCLEOTIDE SEQUENCE [LARGE SCALE GENOMIC DNA]</scope>
    <source>
        <strain evidence="1 2">D1-19</strain>
    </source>
</reference>
<dbReference type="OrthoDB" id="7857895at2"/>
<dbReference type="Proteomes" id="UP000244810">
    <property type="component" value="Unassembled WGS sequence"/>
</dbReference>
<proteinExistence type="predicted"/>
<dbReference type="Gene3D" id="3.30.530.20">
    <property type="match status" value="1"/>
</dbReference>
<keyword evidence="2" id="KW-1185">Reference proteome</keyword>
<gene>
    <name evidence="1" type="ORF">DDE23_01635</name>
</gene>
<evidence type="ECO:0000313" key="2">
    <source>
        <dbReference type="Proteomes" id="UP000244810"/>
    </source>
</evidence>
<sequence length="148" mass="15474">MPSPDLAHMTAILAEVPAAFAFALLSEPAFVGGWSLGSMGLTEVAEGVYRGTSLFDGSAAHVDIRPVPALGLIDFGVGTLAARTPRIYIRVTPGPDLGHPEGRCQIALHALRAAGSPDERWARTCITHETEILLIKAQLETAFAGTGG</sequence>
<organism evidence="1 2">
    <name type="scientific">Pararhodobacter aggregans</name>
    <dbReference type="NCBI Taxonomy" id="404875"/>
    <lineage>
        <taxon>Bacteria</taxon>
        <taxon>Pseudomonadati</taxon>
        <taxon>Pseudomonadota</taxon>
        <taxon>Alphaproteobacteria</taxon>
        <taxon>Rhodobacterales</taxon>
        <taxon>Paracoccaceae</taxon>
        <taxon>Pararhodobacter</taxon>
    </lineage>
</organism>
<dbReference type="RefSeq" id="WP_107749636.1">
    <property type="nucleotide sequence ID" value="NZ_QBKF01000001.1"/>
</dbReference>
<comment type="caution">
    <text evidence="1">The sequence shown here is derived from an EMBL/GenBank/DDBJ whole genome shotgun (WGS) entry which is preliminary data.</text>
</comment>
<name>A0A2T7UWH4_9RHOB</name>